<protein>
    <submittedName>
        <fullName evidence="1">Uncharacterized protein</fullName>
    </submittedName>
</protein>
<organism evidence="1 2">
    <name type="scientific">Paractinoplanes atraurantiacus</name>
    <dbReference type="NCBI Taxonomy" id="1036182"/>
    <lineage>
        <taxon>Bacteria</taxon>
        <taxon>Bacillati</taxon>
        <taxon>Actinomycetota</taxon>
        <taxon>Actinomycetes</taxon>
        <taxon>Micromonosporales</taxon>
        <taxon>Micromonosporaceae</taxon>
        <taxon>Paractinoplanes</taxon>
    </lineage>
</organism>
<evidence type="ECO:0000313" key="1">
    <source>
        <dbReference type="EMBL" id="SNY58373.1"/>
    </source>
</evidence>
<dbReference type="AlphaFoldDB" id="A0A285JE72"/>
<gene>
    <name evidence="1" type="ORF">SAMN05421748_11979</name>
</gene>
<reference evidence="1 2" key="1">
    <citation type="submission" date="2017-09" db="EMBL/GenBank/DDBJ databases">
        <authorList>
            <person name="Ehlers B."/>
            <person name="Leendertz F.H."/>
        </authorList>
    </citation>
    <scope>NUCLEOTIDE SEQUENCE [LARGE SCALE GENOMIC DNA]</scope>
    <source>
        <strain evidence="1 2">CGMCC 4.6857</strain>
    </source>
</reference>
<sequence>MAIRRKAILYTRYLNYSAQFGTAGETVVRESLGDALKFGYTSININQLFGEVKKVGATALQGALDSGAWLSTIDPITALPRQTHAVLIEVKNRRLTLYPRHAEVHQLLHKAAVVRNANVQLPVIPLLVCRRAHDRLFWMAKDLGFHVAETRRQFLTLPPKTETRLLDEIRTELALHDLTLITPASRPRIEAVFQERLPKLGPATAERWALAGSTLTPYYAALRKETLKPWERNISLARLRTAAEIALDQAGVENPVLAWALEEDAEPDLLDSV</sequence>
<proteinExistence type="predicted"/>
<evidence type="ECO:0000313" key="2">
    <source>
        <dbReference type="Proteomes" id="UP000219612"/>
    </source>
</evidence>
<dbReference type="Proteomes" id="UP000219612">
    <property type="component" value="Unassembled WGS sequence"/>
</dbReference>
<keyword evidence="2" id="KW-1185">Reference proteome</keyword>
<name>A0A285JE72_9ACTN</name>
<accession>A0A285JE72</accession>
<dbReference type="EMBL" id="OBDY01000019">
    <property type="protein sequence ID" value="SNY58373.1"/>
    <property type="molecule type" value="Genomic_DNA"/>
</dbReference>